<evidence type="ECO:0000256" key="8">
    <source>
        <dbReference type="ARBA" id="ARBA00022741"/>
    </source>
</evidence>
<keyword evidence="6" id="KW-0808">Transferase</keyword>
<dbReference type="Pfam" id="PF00512">
    <property type="entry name" value="HisKA"/>
    <property type="match status" value="1"/>
</dbReference>
<dbReference type="GO" id="GO:0005886">
    <property type="term" value="C:plasma membrane"/>
    <property type="evidence" value="ECO:0007669"/>
    <property type="project" value="UniProtKB-SubCell"/>
</dbReference>
<keyword evidence="11 17" id="KW-1133">Transmembrane helix</keyword>
<name>A0A3M8P590_9BACL</name>
<keyword evidence="9 20" id="KW-0418">Kinase</keyword>
<dbReference type="SUPFAM" id="SSF47384">
    <property type="entry name" value="Homodimeric domain of signal transducing histidine kinase"/>
    <property type="match status" value="1"/>
</dbReference>
<evidence type="ECO:0000313" key="20">
    <source>
        <dbReference type="EMBL" id="RNF38815.1"/>
    </source>
</evidence>
<accession>A0A3M8P590</accession>
<dbReference type="GO" id="GO:0005524">
    <property type="term" value="F:ATP binding"/>
    <property type="evidence" value="ECO:0007669"/>
    <property type="project" value="UniProtKB-KW"/>
</dbReference>
<evidence type="ECO:0000256" key="2">
    <source>
        <dbReference type="ARBA" id="ARBA00004651"/>
    </source>
</evidence>
<keyword evidence="4" id="KW-1003">Cell membrane</keyword>
<dbReference type="SUPFAM" id="SSF55874">
    <property type="entry name" value="ATPase domain of HSP90 chaperone/DNA topoisomerase II/histidine kinase"/>
    <property type="match status" value="1"/>
</dbReference>
<evidence type="ECO:0000256" key="15">
    <source>
        <dbReference type="ARBA" id="ARBA00037219"/>
    </source>
</evidence>
<dbReference type="SMART" id="SM00388">
    <property type="entry name" value="HisKA"/>
    <property type="match status" value="1"/>
</dbReference>
<dbReference type="InterPro" id="IPR005467">
    <property type="entry name" value="His_kinase_dom"/>
</dbReference>
<feature type="domain" description="HAMP" evidence="19">
    <location>
        <begin position="187"/>
        <end position="239"/>
    </location>
</feature>
<evidence type="ECO:0000256" key="3">
    <source>
        <dbReference type="ARBA" id="ARBA00012438"/>
    </source>
</evidence>
<dbReference type="Pfam" id="PF02518">
    <property type="entry name" value="HATPase_c"/>
    <property type="match status" value="1"/>
</dbReference>
<dbReference type="SUPFAM" id="SSF158472">
    <property type="entry name" value="HAMP domain-like"/>
    <property type="match status" value="1"/>
</dbReference>
<keyword evidence="7 17" id="KW-0812">Transmembrane</keyword>
<dbReference type="InterPro" id="IPR003661">
    <property type="entry name" value="HisK_dim/P_dom"/>
</dbReference>
<evidence type="ECO:0000256" key="1">
    <source>
        <dbReference type="ARBA" id="ARBA00000085"/>
    </source>
</evidence>
<dbReference type="Gene3D" id="1.10.287.130">
    <property type="match status" value="1"/>
</dbReference>
<evidence type="ECO:0000256" key="16">
    <source>
        <dbReference type="ARBA" id="ARBA00040841"/>
    </source>
</evidence>
<dbReference type="SMART" id="SM00304">
    <property type="entry name" value="HAMP"/>
    <property type="match status" value="1"/>
</dbReference>
<keyword evidence="13" id="KW-0843">Virulence</keyword>
<dbReference type="CDD" id="cd06225">
    <property type="entry name" value="HAMP"/>
    <property type="match status" value="1"/>
</dbReference>
<comment type="function">
    <text evidence="15">Member of the two-component regulatory system HssS/HssR involved in intracellular heme homeostasis and tempering of staphylococcal virulence. HssS functions as a heme sensor histidine kinase which is autophosphorylated at a histidine residue and transfers its phosphate group to an aspartate residue of HssR. HssR/HssS activates the expression of hrtAB, an efflux pump, in response to extracellular heme, hemin, hemoglobin or blood.</text>
</comment>
<evidence type="ECO:0000256" key="17">
    <source>
        <dbReference type="SAM" id="Phobius"/>
    </source>
</evidence>
<dbReference type="EC" id="2.7.13.3" evidence="3"/>
<gene>
    <name evidence="20" type="ORF">EEX84_11875</name>
</gene>
<keyword evidence="14 17" id="KW-0472">Membrane</keyword>
<evidence type="ECO:0000256" key="9">
    <source>
        <dbReference type="ARBA" id="ARBA00022777"/>
    </source>
</evidence>
<dbReference type="GO" id="GO:0000155">
    <property type="term" value="F:phosphorelay sensor kinase activity"/>
    <property type="evidence" value="ECO:0007669"/>
    <property type="project" value="InterPro"/>
</dbReference>
<dbReference type="InterPro" id="IPR003660">
    <property type="entry name" value="HAMP_dom"/>
</dbReference>
<reference evidence="20 21" key="1">
    <citation type="journal article" date="2018" name="Int. J. Syst. Evol. Microbiol.">
        <title>Planococcus salinus sp. nov., a moderately halophilic bacterium isolated from a saline-alkali soil.</title>
        <authorList>
            <person name="Gan L."/>
        </authorList>
    </citation>
    <scope>NUCLEOTIDE SEQUENCE [LARGE SCALE GENOMIC DNA]</scope>
    <source>
        <strain evidence="20 21">LCB217</strain>
    </source>
</reference>
<evidence type="ECO:0000256" key="6">
    <source>
        <dbReference type="ARBA" id="ARBA00022679"/>
    </source>
</evidence>
<evidence type="ECO:0000256" key="7">
    <source>
        <dbReference type="ARBA" id="ARBA00022692"/>
    </source>
</evidence>
<sequence length="464" mass="52275">MKTLYRQFTVATLFILAISILIGFTIANIFYITVTKEETIEQNVGIAQEIVATVQNVPYSDEGFDGYMQAVAKLGYQIALVDSSGNMKFFGEPFDDTSFPDEAERVLTENGTYTGLDSFTDQIFMIGHFTNELHNTVGVPFERNGENYGLFIRPDTKLLGTDIHSVLIGFVVAIGLVSIIGMIWLARQLTRPIVQLTEATKHIARENYNYPLDIQRNDEIGQLSESFNLMQTQLKQNDLARKSFISNVSHDFQSPLMNIQGYADLLKSPDLPDDDRLAYTSIIDQEAKRLSSLTRQLLLLTSLDQGAYPMKTEEFQLDEQLKAVVRKYRWRLEEQDIHLSYSLAPVLFRGDAELLDNVWDNLLTNAIKYNKPDGNIEIALQSHDDKITVSFKDSGAGIPEHAIPQLFDRFYRGDAARKKDGTGLGLSIVEQIITLHHGHIEVNSNVGEGSEFILTLPHPDMIQT</sequence>
<evidence type="ECO:0000256" key="5">
    <source>
        <dbReference type="ARBA" id="ARBA00022553"/>
    </source>
</evidence>
<dbReference type="PROSITE" id="PS50885">
    <property type="entry name" value="HAMP"/>
    <property type="match status" value="1"/>
</dbReference>
<dbReference type="Proteomes" id="UP000275473">
    <property type="component" value="Unassembled WGS sequence"/>
</dbReference>
<protein>
    <recommendedName>
        <fullName evidence="16">Heme sensor protein HssS</fullName>
        <ecNumber evidence="3">2.7.13.3</ecNumber>
    </recommendedName>
</protein>
<proteinExistence type="predicted"/>
<comment type="caution">
    <text evidence="20">The sequence shown here is derived from an EMBL/GenBank/DDBJ whole genome shotgun (WGS) entry which is preliminary data.</text>
</comment>
<organism evidence="20 21">
    <name type="scientific">Planococcus salinus</name>
    <dbReference type="NCBI Taxonomy" id="1848460"/>
    <lineage>
        <taxon>Bacteria</taxon>
        <taxon>Bacillati</taxon>
        <taxon>Bacillota</taxon>
        <taxon>Bacilli</taxon>
        <taxon>Bacillales</taxon>
        <taxon>Caryophanaceae</taxon>
        <taxon>Planococcus</taxon>
    </lineage>
</organism>
<comment type="subcellular location">
    <subcellularLocation>
        <location evidence="2">Cell membrane</location>
        <topology evidence="2">Multi-pass membrane protein</topology>
    </subcellularLocation>
</comment>
<dbReference type="PROSITE" id="PS50109">
    <property type="entry name" value="HIS_KIN"/>
    <property type="match status" value="1"/>
</dbReference>
<keyword evidence="8" id="KW-0547">Nucleotide-binding</keyword>
<dbReference type="CDD" id="cd00082">
    <property type="entry name" value="HisKA"/>
    <property type="match status" value="1"/>
</dbReference>
<evidence type="ECO:0000313" key="21">
    <source>
        <dbReference type="Proteomes" id="UP000275473"/>
    </source>
</evidence>
<evidence type="ECO:0000256" key="14">
    <source>
        <dbReference type="ARBA" id="ARBA00023136"/>
    </source>
</evidence>
<dbReference type="OrthoDB" id="9813151at2"/>
<dbReference type="FunFam" id="3.30.565.10:FF:000006">
    <property type="entry name" value="Sensor histidine kinase WalK"/>
    <property type="match status" value="1"/>
</dbReference>
<dbReference type="CDD" id="cd00075">
    <property type="entry name" value="HATPase"/>
    <property type="match status" value="1"/>
</dbReference>
<dbReference type="SMART" id="SM00387">
    <property type="entry name" value="HATPase_c"/>
    <property type="match status" value="1"/>
</dbReference>
<dbReference type="PANTHER" id="PTHR45528:SF11">
    <property type="entry name" value="HISTIDINE KINASE"/>
    <property type="match status" value="1"/>
</dbReference>
<keyword evidence="5" id="KW-0597">Phosphoprotein</keyword>
<dbReference type="InterPro" id="IPR004358">
    <property type="entry name" value="Sig_transdc_His_kin-like_C"/>
</dbReference>
<dbReference type="InterPro" id="IPR036890">
    <property type="entry name" value="HATPase_C_sf"/>
</dbReference>
<evidence type="ECO:0000259" key="19">
    <source>
        <dbReference type="PROSITE" id="PS50885"/>
    </source>
</evidence>
<keyword evidence="10" id="KW-0067">ATP-binding</keyword>
<evidence type="ECO:0000256" key="13">
    <source>
        <dbReference type="ARBA" id="ARBA00023026"/>
    </source>
</evidence>
<dbReference type="RefSeq" id="WP_123165870.1">
    <property type="nucleotide sequence ID" value="NZ_RIAX01000009.1"/>
</dbReference>
<comment type="catalytic activity">
    <reaction evidence="1">
        <text>ATP + protein L-histidine = ADP + protein N-phospho-L-histidine.</text>
        <dbReference type="EC" id="2.7.13.3"/>
    </reaction>
</comment>
<dbReference type="Pfam" id="PF00672">
    <property type="entry name" value="HAMP"/>
    <property type="match status" value="1"/>
</dbReference>
<evidence type="ECO:0000256" key="4">
    <source>
        <dbReference type="ARBA" id="ARBA00022475"/>
    </source>
</evidence>
<evidence type="ECO:0000256" key="12">
    <source>
        <dbReference type="ARBA" id="ARBA00023012"/>
    </source>
</evidence>
<feature type="transmembrane region" description="Helical" evidence="17">
    <location>
        <begin position="163"/>
        <end position="186"/>
    </location>
</feature>
<dbReference type="EMBL" id="RIAX01000009">
    <property type="protein sequence ID" value="RNF38815.1"/>
    <property type="molecule type" value="Genomic_DNA"/>
</dbReference>
<evidence type="ECO:0000259" key="18">
    <source>
        <dbReference type="PROSITE" id="PS50109"/>
    </source>
</evidence>
<feature type="transmembrane region" description="Helical" evidence="17">
    <location>
        <begin position="12"/>
        <end position="34"/>
    </location>
</feature>
<dbReference type="Gene3D" id="3.30.565.10">
    <property type="entry name" value="Histidine kinase-like ATPase, C-terminal domain"/>
    <property type="match status" value="1"/>
</dbReference>
<keyword evidence="12" id="KW-0902">Two-component regulatory system</keyword>
<feature type="domain" description="Histidine kinase" evidence="18">
    <location>
        <begin position="247"/>
        <end position="460"/>
    </location>
</feature>
<dbReference type="Gene3D" id="6.10.340.10">
    <property type="match status" value="1"/>
</dbReference>
<evidence type="ECO:0000256" key="11">
    <source>
        <dbReference type="ARBA" id="ARBA00022989"/>
    </source>
</evidence>
<dbReference type="InterPro" id="IPR036097">
    <property type="entry name" value="HisK_dim/P_sf"/>
</dbReference>
<dbReference type="InterPro" id="IPR050398">
    <property type="entry name" value="HssS/ArlS-like"/>
</dbReference>
<keyword evidence="21" id="KW-1185">Reference proteome</keyword>
<dbReference type="AlphaFoldDB" id="A0A3M8P590"/>
<dbReference type="InterPro" id="IPR003594">
    <property type="entry name" value="HATPase_dom"/>
</dbReference>
<dbReference type="PANTHER" id="PTHR45528">
    <property type="entry name" value="SENSOR HISTIDINE KINASE CPXA"/>
    <property type="match status" value="1"/>
</dbReference>
<dbReference type="PRINTS" id="PR00344">
    <property type="entry name" value="BCTRLSENSOR"/>
</dbReference>
<evidence type="ECO:0000256" key="10">
    <source>
        <dbReference type="ARBA" id="ARBA00022840"/>
    </source>
</evidence>